<evidence type="ECO:0000256" key="2">
    <source>
        <dbReference type="PROSITE-ProRule" id="PRU00182"/>
    </source>
</evidence>
<dbReference type="InterPro" id="IPR042092">
    <property type="entry name" value="PsdUridine_s_RsuA/RluB/E/F_cat"/>
</dbReference>
<dbReference type="InterPro" id="IPR036986">
    <property type="entry name" value="S4_RNA-bd_sf"/>
</dbReference>
<dbReference type="CDD" id="cd00165">
    <property type="entry name" value="S4"/>
    <property type="match status" value="1"/>
</dbReference>
<dbReference type="InterPro" id="IPR006145">
    <property type="entry name" value="PsdUridine_synth_RsuA/RluA"/>
</dbReference>
<dbReference type="InterPro" id="IPR050343">
    <property type="entry name" value="RsuA_PseudoU_synthase"/>
</dbReference>
<sequence>MRINAFLAKLGLGSRRKVEELVLAGRIKVNGSTITDLSFQVSEVDSVSFDGKSIQMEEESLKRPKIIAFNKPPGFLTSHEDKFHENTIFSLLPEGFQKYNYAGRLDLDSRGLLLLSIDGDFIQKVTHPRNKIDKEYIISLKQPVAWKPIADEFMLGVREGGETLRALSVKPANVVPEKTAPGFTSYLSIILKEGKKRQIRRMCKAKDMVVLDLYRIRIGKLDLRDFVLDEGKYKVVTEEQVLGKPSA</sequence>
<dbReference type="AlphaFoldDB" id="A0A2M9Y3A7"/>
<protein>
    <submittedName>
        <fullName evidence="4">rRNA pseudouridine synthase</fullName>
    </submittedName>
</protein>
<dbReference type="Proteomes" id="UP000297891">
    <property type="component" value="Unassembled WGS sequence"/>
</dbReference>
<comment type="caution">
    <text evidence="4">The sequence shown here is derived from an EMBL/GenBank/DDBJ whole genome shotgun (WGS) entry which is preliminary data.</text>
</comment>
<keyword evidence="5" id="KW-1185">Reference proteome</keyword>
<dbReference type="InterPro" id="IPR020103">
    <property type="entry name" value="PsdUridine_synth_cat_dom_sf"/>
</dbReference>
<dbReference type="RefSeq" id="WP_100790272.1">
    <property type="nucleotide sequence ID" value="NZ_NPDQ01000003.1"/>
</dbReference>
<dbReference type="Gene3D" id="3.10.290.10">
    <property type="entry name" value="RNA-binding S4 domain"/>
    <property type="match status" value="1"/>
</dbReference>
<dbReference type="EMBL" id="RQFP01000014">
    <property type="protein sequence ID" value="TGK91465.1"/>
    <property type="molecule type" value="Genomic_DNA"/>
</dbReference>
<name>A0A2M9Y3A7_9LEPT</name>
<dbReference type="SUPFAM" id="SSF55174">
    <property type="entry name" value="Alpha-L RNA-binding motif"/>
    <property type="match status" value="1"/>
</dbReference>
<dbReference type="Gene3D" id="3.30.70.580">
    <property type="entry name" value="Pseudouridine synthase I, catalytic domain, N-terminal subdomain"/>
    <property type="match status" value="1"/>
</dbReference>
<dbReference type="Pfam" id="PF01479">
    <property type="entry name" value="S4"/>
    <property type="match status" value="1"/>
</dbReference>
<gene>
    <name evidence="4" type="ORF">EHQ30_14705</name>
</gene>
<dbReference type="Gene3D" id="3.30.70.1560">
    <property type="entry name" value="Alpha-L RNA-binding motif"/>
    <property type="match status" value="1"/>
</dbReference>
<organism evidence="4 5">
    <name type="scientific">Leptospira brenneri</name>
    <dbReference type="NCBI Taxonomy" id="2023182"/>
    <lineage>
        <taxon>Bacteria</taxon>
        <taxon>Pseudomonadati</taxon>
        <taxon>Spirochaetota</taxon>
        <taxon>Spirochaetia</taxon>
        <taxon>Leptospirales</taxon>
        <taxon>Leptospiraceae</taxon>
        <taxon>Leptospira</taxon>
    </lineage>
</organism>
<keyword evidence="1" id="KW-0413">Isomerase</keyword>
<keyword evidence="2" id="KW-0694">RNA-binding</keyword>
<dbReference type="NCBIfam" id="TIGR00093">
    <property type="entry name" value="pseudouridine synthase"/>
    <property type="match status" value="1"/>
</dbReference>
<evidence type="ECO:0000256" key="1">
    <source>
        <dbReference type="ARBA" id="ARBA00023235"/>
    </source>
</evidence>
<dbReference type="SUPFAM" id="SSF55120">
    <property type="entry name" value="Pseudouridine synthase"/>
    <property type="match status" value="1"/>
</dbReference>
<accession>A0A2M9Y3A7</accession>
<proteinExistence type="predicted"/>
<dbReference type="PANTHER" id="PTHR47683:SF4">
    <property type="entry name" value="PSEUDOURIDINE SYNTHASE"/>
    <property type="match status" value="1"/>
</dbReference>
<dbReference type="PANTHER" id="PTHR47683">
    <property type="entry name" value="PSEUDOURIDINE SYNTHASE FAMILY PROTEIN-RELATED"/>
    <property type="match status" value="1"/>
</dbReference>
<dbReference type="GO" id="GO:0120159">
    <property type="term" value="F:rRNA pseudouridine synthase activity"/>
    <property type="evidence" value="ECO:0007669"/>
    <property type="project" value="UniProtKB-ARBA"/>
</dbReference>
<dbReference type="SMART" id="SM00363">
    <property type="entry name" value="S4"/>
    <property type="match status" value="1"/>
</dbReference>
<dbReference type="PROSITE" id="PS50889">
    <property type="entry name" value="S4"/>
    <property type="match status" value="1"/>
</dbReference>
<dbReference type="Pfam" id="PF00849">
    <property type="entry name" value="PseudoU_synth_2"/>
    <property type="match status" value="1"/>
</dbReference>
<dbReference type="OrthoDB" id="9807213at2"/>
<reference evidence="4" key="1">
    <citation type="journal article" date="2019" name="PLoS Negl. Trop. Dis.">
        <title>Revisiting the worldwide diversity of Leptospira species in the environment.</title>
        <authorList>
            <person name="Vincent A.T."/>
            <person name="Schiettekatte O."/>
            <person name="Bourhy P."/>
            <person name="Veyrier F.J."/>
            <person name="Picardeau M."/>
        </authorList>
    </citation>
    <scope>NUCLEOTIDE SEQUENCE [LARGE SCALE GENOMIC DNA]</scope>
    <source>
        <strain evidence="4">201800277</strain>
    </source>
</reference>
<dbReference type="InterPro" id="IPR020094">
    <property type="entry name" value="TruA/RsuA/RluB/E/F_N"/>
</dbReference>
<feature type="domain" description="RNA-binding S4" evidence="3">
    <location>
        <begin position="1"/>
        <end position="67"/>
    </location>
</feature>
<evidence type="ECO:0000259" key="3">
    <source>
        <dbReference type="SMART" id="SM00363"/>
    </source>
</evidence>
<dbReference type="InterPro" id="IPR000748">
    <property type="entry name" value="PsdUridine_synth_RsuA/RluB/E/F"/>
</dbReference>
<evidence type="ECO:0000313" key="5">
    <source>
        <dbReference type="Proteomes" id="UP000297891"/>
    </source>
</evidence>
<dbReference type="GO" id="GO:0000455">
    <property type="term" value="P:enzyme-directed rRNA pseudouridine synthesis"/>
    <property type="evidence" value="ECO:0007669"/>
    <property type="project" value="UniProtKB-ARBA"/>
</dbReference>
<evidence type="ECO:0000313" key="4">
    <source>
        <dbReference type="EMBL" id="TGK91465.1"/>
    </source>
</evidence>
<dbReference type="InterPro" id="IPR002942">
    <property type="entry name" value="S4_RNA-bd"/>
</dbReference>
<dbReference type="GO" id="GO:0003723">
    <property type="term" value="F:RNA binding"/>
    <property type="evidence" value="ECO:0007669"/>
    <property type="project" value="UniProtKB-KW"/>
</dbReference>